<dbReference type="AlphaFoldDB" id="A0A3N7HLB0"/>
<evidence type="ECO:0000256" key="2">
    <source>
        <dbReference type="ARBA" id="ARBA00022490"/>
    </source>
</evidence>
<dbReference type="EMBL" id="QUSW01000009">
    <property type="protein sequence ID" value="RQP21816.1"/>
    <property type="molecule type" value="Genomic_DNA"/>
</dbReference>
<dbReference type="Pfam" id="PF00376">
    <property type="entry name" value="MerR"/>
    <property type="match status" value="1"/>
</dbReference>
<evidence type="ECO:0000259" key="6">
    <source>
        <dbReference type="PROSITE" id="PS50937"/>
    </source>
</evidence>
<dbReference type="PANTHER" id="PTHR30204:SF94">
    <property type="entry name" value="HEAVY METAL-DEPENDENT TRANSCRIPTIONAL REGULATOR HI_0293-RELATED"/>
    <property type="match status" value="1"/>
</dbReference>
<evidence type="ECO:0000256" key="4">
    <source>
        <dbReference type="ARBA" id="ARBA00023125"/>
    </source>
</evidence>
<keyword evidence="2" id="KW-0963">Cytoplasm</keyword>
<dbReference type="NCBIfam" id="TIGR02044">
    <property type="entry name" value="CueR"/>
    <property type="match status" value="1"/>
</dbReference>
<dbReference type="SUPFAM" id="SSF46955">
    <property type="entry name" value="Putative DNA-binding domain"/>
    <property type="match status" value="1"/>
</dbReference>
<dbReference type="GO" id="GO:0005737">
    <property type="term" value="C:cytoplasm"/>
    <property type="evidence" value="ECO:0007669"/>
    <property type="project" value="UniProtKB-SubCell"/>
</dbReference>
<keyword evidence="8" id="KW-1185">Reference proteome</keyword>
<dbReference type="GO" id="GO:0045893">
    <property type="term" value="P:positive regulation of DNA-templated transcription"/>
    <property type="evidence" value="ECO:0007669"/>
    <property type="project" value="InterPro"/>
</dbReference>
<protein>
    <submittedName>
        <fullName evidence="7">Cu(I)-responsive transcriptional regulator</fullName>
    </submittedName>
</protein>
<dbReference type="InterPro" id="IPR047057">
    <property type="entry name" value="MerR_fam"/>
</dbReference>
<proteinExistence type="predicted"/>
<dbReference type="GO" id="GO:0003700">
    <property type="term" value="F:DNA-binding transcription factor activity"/>
    <property type="evidence" value="ECO:0007669"/>
    <property type="project" value="InterPro"/>
</dbReference>
<comment type="caution">
    <text evidence="7">The sequence shown here is derived from an EMBL/GenBank/DDBJ whole genome shotgun (WGS) entry which is preliminary data.</text>
</comment>
<evidence type="ECO:0000256" key="5">
    <source>
        <dbReference type="ARBA" id="ARBA00023163"/>
    </source>
</evidence>
<organism evidence="7 8">
    <name type="scientific">Piscinibacter terrae</name>
    <dbReference type="NCBI Taxonomy" id="2496871"/>
    <lineage>
        <taxon>Bacteria</taxon>
        <taxon>Pseudomonadati</taxon>
        <taxon>Pseudomonadota</taxon>
        <taxon>Betaproteobacteria</taxon>
        <taxon>Burkholderiales</taxon>
        <taxon>Sphaerotilaceae</taxon>
        <taxon>Piscinibacter</taxon>
    </lineage>
</organism>
<sequence length="136" mass="15592">MTITSTERFNIGQAAERSGVTAKMIRYYETLGLLPSVDRTDAGYRLYGDKEVHTLRFIRRARDLGFDMAEIAELLKLWQNRRRASSDVKRIALKHVADLDRRMQEMAAMKTTLEHLADCCAGDHRPDCPILDELAH</sequence>
<keyword evidence="4" id="KW-0238">DNA-binding</keyword>
<dbReference type="PROSITE" id="PS00552">
    <property type="entry name" value="HTH_MERR_1"/>
    <property type="match status" value="1"/>
</dbReference>
<dbReference type="CDD" id="cd01108">
    <property type="entry name" value="HTH_CueR"/>
    <property type="match status" value="1"/>
</dbReference>
<name>A0A3N7HLB0_9BURK</name>
<feature type="domain" description="HTH merR-type" evidence="6">
    <location>
        <begin position="8"/>
        <end position="77"/>
    </location>
</feature>
<keyword evidence="3" id="KW-0805">Transcription regulation</keyword>
<comment type="subcellular location">
    <subcellularLocation>
        <location evidence="1">Cytoplasm</location>
    </subcellularLocation>
</comment>
<evidence type="ECO:0000313" key="8">
    <source>
        <dbReference type="Proteomes" id="UP000267464"/>
    </source>
</evidence>
<dbReference type="OrthoDB" id="9808480at2"/>
<evidence type="ECO:0000313" key="7">
    <source>
        <dbReference type="EMBL" id="RQP21816.1"/>
    </source>
</evidence>
<evidence type="ECO:0000256" key="3">
    <source>
        <dbReference type="ARBA" id="ARBA00023015"/>
    </source>
</evidence>
<accession>A0A3N7HLB0</accession>
<dbReference type="InterPro" id="IPR009061">
    <property type="entry name" value="DNA-bd_dom_put_sf"/>
</dbReference>
<dbReference type="RefSeq" id="WP_124543229.1">
    <property type="nucleotide sequence ID" value="NZ_QUSW01000009.1"/>
</dbReference>
<dbReference type="PANTHER" id="PTHR30204">
    <property type="entry name" value="REDOX-CYCLING DRUG-SENSING TRANSCRIPTIONAL ACTIVATOR SOXR"/>
    <property type="match status" value="1"/>
</dbReference>
<gene>
    <name evidence="7" type="primary">cueR</name>
    <name evidence="7" type="ORF">DZC73_25590</name>
</gene>
<dbReference type="GO" id="GO:0005507">
    <property type="term" value="F:copper ion binding"/>
    <property type="evidence" value="ECO:0007669"/>
    <property type="project" value="InterPro"/>
</dbReference>
<keyword evidence="5" id="KW-0804">Transcription</keyword>
<evidence type="ECO:0000256" key="1">
    <source>
        <dbReference type="ARBA" id="ARBA00004496"/>
    </source>
</evidence>
<dbReference type="GO" id="GO:0003677">
    <property type="term" value="F:DNA binding"/>
    <property type="evidence" value="ECO:0007669"/>
    <property type="project" value="UniProtKB-KW"/>
</dbReference>
<dbReference type="InterPro" id="IPR015358">
    <property type="entry name" value="Tscrpt_reg_MerR_DNA-bd"/>
</dbReference>
<dbReference type="PRINTS" id="PR00040">
    <property type="entry name" value="HTHMERR"/>
</dbReference>
<dbReference type="InterPro" id="IPR000551">
    <property type="entry name" value="MerR-type_HTH_dom"/>
</dbReference>
<dbReference type="SMART" id="SM00422">
    <property type="entry name" value="HTH_MERR"/>
    <property type="match status" value="1"/>
</dbReference>
<dbReference type="InterPro" id="IPR011789">
    <property type="entry name" value="CueR"/>
</dbReference>
<dbReference type="PROSITE" id="PS50937">
    <property type="entry name" value="HTH_MERR_2"/>
    <property type="match status" value="1"/>
</dbReference>
<dbReference type="Gene3D" id="1.10.1660.10">
    <property type="match status" value="1"/>
</dbReference>
<reference evidence="7 8" key="2">
    <citation type="submission" date="2018-12" db="EMBL/GenBank/DDBJ databases">
        <title>Rhizobacter gummiphilus sp. nov., a rubber-degrading bacterium isolated from the soil of a botanical garden in Japan.</title>
        <authorList>
            <person name="Shunsuke S.S."/>
        </authorList>
    </citation>
    <scope>NUCLEOTIDE SEQUENCE [LARGE SCALE GENOMIC DNA]</scope>
    <source>
        <strain evidence="7 8">S-16</strain>
    </source>
</reference>
<dbReference type="Proteomes" id="UP000267464">
    <property type="component" value="Unassembled WGS sequence"/>
</dbReference>
<dbReference type="Pfam" id="PF09278">
    <property type="entry name" value="MerR-DNA-bind"/>
    <property type="match status" value="1"/>
</dbReference>
<reference evidence="7 8" key="1">
    <citation type="submission" date="2018-08" db="EMBL/GenBank/DDBJ databases">
        <authorList>
            <person name="Khan S.A."/>
            <person name="Jeon C.O."/>
            <person name="Chun B.H."/>
            <person name="Jeong S.E."/>
        </authorList>
    </citation>
    <scope>NUCLEOTIDE SEQUENCE [LARGE SCALE GENOMIC DNA]</scope>
    <source>
        <strain evidence="7 8">S-16</strain>
    </source>
</reference>